<comment type="caution">
    <text evidence="1">The sequence shown here is derived from an EMBL/GenBank/DDBJ whole genome shotgun (WGS) entry which is preliminary data.</text>
</comment>
<reference evidence="1 2" key="1">
    <citation type="submission" date="2024-02" db="EMBL/GenBank/DDBJ databases">
        <authorList>
            <person name="Chen Y."/>
            <person name="Shah S."/>
            <person name="Dougan E. K."/>
            <person name="Thang M."/>
            <person name="Chan C."/>
        </authorList>
    </citation>
    <scope>NUCLEOTIDE SEQUENCE [LARGE SCALE GENOMIC DNA]</scope>
</reference>
<sequence>MSFGHESFVLCDAGTSGFPILHASEGYRELYGAEDRCRDLMDMLQMKDSTTKAIEEAELQGHQRAEVEAALKVIAGVATDALAAIAQQGLDFPLLLVDLNGSGQLFSCEISLVQKRHPELGWSYLVGLQRNAAVPVMQVLEAAIRGRDSYTTLCRNSCSALPDRSGWAEQVDDHCHAVMTHVWRAALSQKIADTSCKTKIQDCEVKTLASVSTACSMSSLMKTGKLSGEAVHPWNPSCFHLGAIAQHVPVQPVLDSGDLESDVDCHSQEDSVEPLECAALEVLPFQMFVLDPAHLTLPIVLCTQSLNKAAEDELMLRSFDSIFMNARLAGDGLGLLDAQASSRCSELSQFWASARTGEFHHIIESQDFTPQGELLAYADLLGKGGLIPCEVHLKQVELDDKMFVVGVAAEVAANVAPLLNTNLDQVVEVMAAEFFYSAPMRRQTAVIPTWQITGHGLSFSCCSFLKYLFIA</sequence>
<accession>A0ABP0QXQ9</accession>
<proteinExistence type="predicted"/>
<dbReference type="Proteomes" id="UP001642484">
    <property type="component" value="Unassembled WGS sequence"/>
</dbReference>
<evidence type="ECO:0000313" key="1">
    <source>
        <dbReference type="EMBL" id="CAK9091702.1"/>
    </source>
</evidence>
<keyword evidence="2" id="KW-1185">Reference proteome</keyword>
<organism evidence="1 2">
    <name type="scientific">Durusdinium trenchii</name>
    <dbReference type="NCBI Taxonomy" id="1381693"/>
    <lineage>
        <taxon>Eukaryota</taxon>
        <taxon>Sar</taxon>
        <taxon>Alveolata</taxon>
        <taxon>Dinophyceae</taxon>
        <taxon>Suessiales</taxon>
        <taxon>Symbiodiniaceae</taxon>
        <taxon>Durusdinium</taxon>
    </lineage>
</organism>
<dbReference type="EMBL" id="CAXAMN010025006">
    <property type="protein sequence ID" value="CAK9091702.1"/>
    <property type="molecule type" value="Genomic_DNA"/>
</dbReference>
<name>A0ABP0QXQ9_9DINO</name>
<evidence type="ECO:0000313" key="2">
    <source>
        <dbReference type="Proteomes" id="UP001642484"/>
    </source>
</evidence>
<gene>
    <name evidence="1" type="ORF">CCMP2556_LOCUS43955</name>
</gene>
<protein>
    <submittedName>
        <fullName evidence="1">Uncharacterized protein</fullName>
    </submittedName>
</protein>